<dbReference type="InterPro" id="IPR050325">
    <property type="entry name" value="Prot/Nucl_acid_deglycase"/>
</dbReference>
<dbReference type="RefSeq" id="WP_121010994.1">
    <property type="nucleotide sequence ID" value="NZ_RCCJ01000001.1"/>
</dbReference>
<keyword evidence="5" id="KW-0378">Hydrolase</keyword>
<evidence type="ECO:0000259" key="4">
    <source>
        <dbReference type="Pfam" id="PF01965"/>
    </source>
</evidence>
<dbReference type="InterPro" id="IPR002818">
    <property type="entry name" value="DJ-1/PfpI"/>
</dbReference>
<dbReference type="Pfam" id="PF01965">
    <property type="entry name" value="DJ-1_PfpI"/>
    <property type="match status" value="1"/>
</dbReference>
<dbReference type="OrthoDB" id="9800516at2"/>
<dbReference type="InterPro" id="IPR029062">
    <property type="entry name" value="Class_I_gatase-like"/>
</dbReference>
<dbReference type="CDD" id="cd03134">
    <property type="entry name" value="GATase1_PfpI_like"/>
    <property type="match status" value="1"/>
</dbReference>
<comment type="similarity">
    <text evidence="3">Belongs to the peptidase C56 family. HSP31-like subfamily.</text>
</comment>
<dbReference type="AlphaFoldDB" id="A0A497XPF9"/>
<sequence>MKKVLIFLEELVEDVEFLYPYMRFKEEGYEVVSAGPVMKEYKGKKGMSFKPDVVLKDIIHESFDCVFIPGGYAPDRLRRYTEVLSLVKRSYEEGKLVCAVCHGPWVLISAKLVEGKRVTGFPAIKDDLINAGANYTGEPVEADKNLITATDPNSMLDMIRVVIRKLNKVEEAKT</sequence>
<keyword evidence="1" id="KW-0346">Stress response</keyword>
<dbReference type="PANTHER" id="PTHR48094">
    <property type="entry name" value="PROTEIN/NUCLEIC ACID DEGLYCASE DJ-1-RELATED"/>
    <property type="match status" value="1"/>
</dbReference>
<dbReference type="PANTHER" id="PTHR48094:SF11">
    <property type="entry name" value="GLUTATHIONE-INDEPENDENT GLYOXALASE HSP31-RELATED"/>
    <property type="match status" value="1"/>
</dbReference>
<accession>A0A497XPF9</accession>
<dbReference type="Gene3D" id="3.40.50.880">
    <property type="match status" value="1"/>
</dbReference>
<dbReference type="GO" id="GO:0005737">
    <property type="term" value="C:cytoplasm"/>
    <property type="evidence" value="ECO:0007669"/>
    <property type="project" value="TreeGrafter"/>
</dbReference>
<evidence type="ECO:0000313" key="6">
    <source>
        <dbReference type="Proteomes" id="UP000267841"/>
    </source>
</evidence>
<dbReference type="SUPFAM" id="SSF52317">
    <property type="entry name" value="Class I glutamine amidotransferase-like"/>
    <property type="match status" value="1"/>
</dbReference>
<keyword evidence="6" id="KW-1185">Reference proteome</keyword>
<dbReference type="EMBL" id="RCCJ01000001">
    <property type="protein sequence ID" value="RLJ70768.1"/>
    <property type="molecule type" value="Genomic_DNA"/>
</dbReference>
<evidence type="ECO:0000313" key="5">
    <source>
        <dbReference type="EMBL" id="RLJ70768.1"/>
    </source>
</evidence>
<proteinExistence type="inferred from homology"/>
<dbReference type="NCBIfam" id="TIGR01382">
    <property type="entry name" value="PfpI"/>
    <property type="match status" value="1"/>
</dbReference>
<feature type="domain" description="DJ-1/PfpI" evidence="4">
    <location>
        <begin position="2"/>
        <end position="164"/>
    </location>
</feature>
<organism evidence="5 6">
    <name type="scientific">Hydrogenivirga caldilitoris</name>
    <dbReference type="NCBI Taxonomy" id="246264"/>
    <lineage>
        <taxon>Bacteria</taxon>
        <taxon>Pseudomonadati</taxon>
        <taxon>Aquificota</taxon>
        <taxon>Aquificia</taxon>
        <taxon>Aquificales</taxon>
        <taxon>Aquificaceae</taxon>
        <taxon>Hydrogenivirga</taxon>
    </lineage>
</organism>
<dbReference type="GO" id="GO:0019243">
    <property type="term" value="P:methylglyoxal catabolic process to D-lactate via S-lactoyl-glutathione"/>
    <property type="evidence" value="ECO:0007669"/>
    <property type="project" value="TreeGrafter"/>
</dbReference>
<dbReference type="GO" id="GO:0008233">
    <property type="term" value="F:peptidase activity"/>
    <property type="evidence" value="ECO:0007669"/>
    <property type="project" value="UniProtKB-KW"/>
</dbReference>
<keyword evidence="5" id="KW-0645">Protease</keyword>
<reference evidence="5 6" key="1">
    <citation type="submission" date="2018-10" db="EMBL/GenBank/DDBJ databases">
        <title>Genomic Encyclopedia of Archaeal and Bacterial Type Strains, Phase II (KMG-II): from individual species to whole genera.</title>
        <authorList>
            <person name="Goeker M."/>
        </authorList>
    </citation>
    <scope>NUCLEOTIDE SEQUENCE [LARGE SCALE GENOMIC DNA]</scope>
    <source>
        <strain evidence="5 6">DSM 16510</strain>
    </source>
</reference>
<gene>
    <name evidence="5" type="ORF">BCF55_1051</name>
</gene>
<dbReference type="Proteomes" id="UP000267841">
    <property type="component" value="Unassembled WGS sequence"/>
</dbReference>
<protein>
    <submittedName>
        <fullName evidence="5">Protease I</fullName>
    </submittedName>
</protein>
<keyword evidence="2" id="KW-0456">Lyase</keyword>
<dbReference type="GO" id="GO:0019172">
    <property type="term" value="F:glyoxalase III activity"/>
    <property type="evidence" value="ECO:0007669"/>
    <property type="project" value="TreeGrafter"/>
</dbReference>
<comment type="caution">
    <text evidence="5">The sequence shown here is derived from an EMBL/GenBank/DDBJ whole genome shotgun (WGS) entry which is preliminary data.</text>
</comment>
<evidence type="ECO:0000256" key="3">
    <source>
        <dbReference type="ARBA" id="ARBA00038493"/>
    </source>
</evidence>
<dbReference type="PROSITE" id="PS51276">
    <property type="entry name" value="PEPTIDASE_C56_PFPI"/>
    <property type="match status" value="1"/>
</dbReference>
<evidence type="ECO:0000256" key="2">
    <source>
        <dbReference type="ARBA" id="ARBA00023239"/>
    </source>
</evidence>
<name>A0A497XPF9_9AQUI</name>
<dbReference type="InterPro" id="IPR006286">
    <property type="entry name" value="C56_PfpI-like"/>
</dbReference>
<evidence type="ECO:0000256" key="1">
    <source>
        <dbReference type="ARBA" id="ARBA00023016"/>
    </source>
</evidence>
<dbReference type="GO" id="GO:0006508">
    <property type="term" value="P:proteolysis"/>
    <property type="evidence" value="ECO:0007669"/>
    <property type="project" value="UniProtKB-KW"/>
</dbReference>